<evidence type="ECO:0000313" key="2">
    <source>
        <dbReference type="Proteomes" id="UP001432401"/>
    </source>
</evidence>
<evidence type="ECO:0000313" key="1">
    <source>
        <dbReference type="EMBL" id="MES0836838.1"/>
    </source>
</evidence>
<protein>
    <submittedName>
        <fullName evidence="1">Uncharacterized protein</fullName>
    </submittedName>
</protein>
<proteinExistence type="predicted"/>
<organism evidence="1 2">
    <name type="scientific">Nocardiopsis tropica</name>
    <dbReference type="NCBI Taxonomy" id="109330"/>
    <lineage>
        <taxon>Bacteria</taxon>
        <taxon>Bacillati</taxon>
        <taxon>Actinomycetota</taxon>
        <taxon>Actinomycetes</taxon>
        <taxon>Streptosporangiales</taxon>
        <taxon>Nocardiopsidaceae</taxon>
        <taxon>Nocardiopsis</taxon>
    </lineage>
</organism>
<gene>
    <name evidence="1" type="ORF">ABUK86_23885</name>
</gene>
<accession>A0ABV2A0E7</accession>
<comment type="caution">
    <text evidence="1">The sequence shown here is derived from an EMBL/GenBank/DDBJ whole genome shotgun (WGS) entry which is preliminary data.</text>
</comment>
<dbReference type="Proteomes" id="UP001432401">
    <property type="component" value="Unassembled WGS sequence"/>
</dbReference>
<name>A0ABV2A0E7_9ACTN</name>
<dbReference type="EMBL" id="JBEQNB010000014">
    <property type="protein sequence ID" value="MES0836838.1"/>
    <property type="molecule type" value="Genomic_DNA"/>
</dbReference>
<keyword evidence="2" id="KW-1185">Reference proteome</keyword>
<dbReference type="RefSeq" id="WP_352985857.1">
    <property type="nucleotide sequence ID" value="NZ_JBEQNA010000013.1"/>
</dbReference>
<reference evidence="1 2" key="1">
    <citation type="submission" date="2024-06" db="EMBL/GenBank/DDBJ databases">
        <authorList>
            <person name="Bataeva Y.V."/>
            <person name="Grigorian L.N."/>
            <person name="Solomentsev V.I."/>
        </authorList>
    </citation>
    <scope>NUCLEOTIDE SEQUENCE [LARGE SCALE GENOMIC DNA]</scope>
    <source>
        <strain evidence="2">SCPM-O-B-12605 (RCAM04882)</strain>
    </source>
</reference>
<sequence length="97" mass="10566">MLDVMVALDRPDRAQAPSAGGVSFAARELPRRSKEADPLFAFVLSGGEPEPAPTCNSEIFRAERARGLPEGLCPILDAMADDRPVARILNREETPYE</sequence>